<evidence type="ECO:0000313" key="3">
    <source>
        <dbReference type="Proteomes" id="UP000240638"/>
    </source>
</evidence>
<keyword evidence="1" id="KW-0472">Membrane</keyword>
<dbReference type="RefSeq" id="WP_107150990.1">
    <property type="nucleotide sequence ID" value="NZ_PYUC01000005.1"/>
</dbReference>
<feature type="transmembrane region" description="Helical" evidence="1">
    <location>
        <begin position="303"/>
        <end position="325"/>
    </location>
</feature>
<dbReference type="SUPFAM" id="SSF103473">
    <property type="entry name" value="MFS general substrate transporter"/>
    <property type="match status" value="1"/>
</dbReference>
<dbReference type="AlphaFoldDB" id="A0A2T3XVX8"/>
<organism evidence="2 3">
    <name type="scientific">Trinickia symbiotica</name>
    <dbReference type="NCBI Taxonomy" id="863227"/>
    <lineage>
        <taxon>Bacteria</taxon>
        <taxon>Pseudomonadati</taxon>
        <taxon>Pseudomonadota</taxon>
        <taxon>Betaproteobacteria</taxon>
        <taxon>Burkholderiales</taxon>
        <taxon>Burkholderiaceae</taxon>
        <taxon>Trinickia</taxon>
    </lineage>
</organism>
<dbReference type="Proteomes" id="UP000240638">
    <property type="component" value="Unassembled WGS sequence"/>
</dbReference>
<feature type="transmembrane region" description="Helical" evidence="1">
    <location>
        <begin position="221"/>
        <end position="242"/>
    </location>
</feature>
<reference evidence="2 3" key="1">
    <citation type="submission" date="2018-03" db="EMBL/GenBank/DDBJ databases">
        <title>Whole genome analyses suggest that Burkholderia sensu lato contains two further novel genera in the rhizoxinica-symbiotica group Mycetohabitans gen. nov., and Trinickia gen. nov.: implications for the evolution of diazotrophy and nodulation in the Burkholderiaceae.</title>
        <authorList>
            <person name="Estrada De Los Santos P."/>
            <person name="Palmer M."/>
            <person name="Chavez-Ramirez B."/>
            <person name="Steenkamp E.T."/>
            <person name="Hirsch A.M."/>
            <person name="Manyaka P."/>
            <person name="Maluk M."/>
            <person name="Lafos M."/>
            <person name="Crook M."/>
            <person name="Gross E."/>
            <person name="Simon M.F."/>
            <person name="Bueno Dos Reis Junior F."/>
            <person name="Poole P.S."/>
            <person name="Venter S.N."/>
            <person name="James E.K."/>
        </authorList>
    </citation>
    <scope>NUCLEOTIDE SEQUENCE [LARGE SCALE GENOMIC DNA]</scope>
    <source>
        <strain evidence="2 3">JPY-366</strain>
    </source>
</reference>
<dbReference type="EMBL" id="PYUC01000005">
    <property type="protein sequence ID" value="PTB20673.1"/>
    <property type="molecule type" value="Genomic_DNA"/>
</dbReference>
<feature type="transmembrane region" description="Helical" evidence="1">
    <location>
        <begin position="248"/>
        <end position="270"/>
    </location>
</feature>
<evidence type="ECO:0000313" key="2">
    <source>
        <dbReference type="EMBL" id="PTB20673.1"/>
    </source>
</evidence>
<evidence type="ECO:0000256" key="1">
    <source>
        <dbReference type="SAM" id="Phobius"/>
    </source>
</evidence>
<accession>A0A2T3XVX8</accession>
<keyword evidence="1" id="KW-0812">Transmembrane</keyword>
<gene>
    <name evidence="2" type="ORF">C9I57_12695</name>
</gene>
<name>A0A2T3XVX8_9BURK</name>
<protein>
    <recommendedName>
        <fullName evidence="4">MFS transporter</fullName>
    </recommendedName>
</protein>
<feature type="transmembrane region" description="Helical" evidence="1">
    <location>
        <begin position="140"/>
        <end position="157"/>
    </location>
</feature>
<feature type="transmembrane region" description="Helical" evidence="1">
    <location>
        <begin position="46"/>
        <end position="64"/>
    </location>
</feature>
<sequence>MWNLARGIPLYWHLALDTTITHFFTIYLAHGGHFALAAAVSTGDSLLKLVFAVAGSAVAARTGLPTRVAWCRYLRPALAVAWLAAISLLYSEGSDLLVITAVIAFKVVLLVDGAFSADFPFVAQQAFALDLTQSASIQNIIWRGSLAVAPAFALSIVNRDVDIFYFVPVIVVLLGLSLFALQSVDETVLESGSAERSESDDVRSKRLFSSVMRNRLMRWGLVYQLVVNFAFGGVTYLLIVELKPTSNIALNGISALYLLFFVYQIAVMLMGDGAIPVTRLGGIVGIVALTAGLTIAIGSCTNFWLDITLCSSMGLLYAFELGAVQKVLISKLKGPQYLSYSALSKVCARLSSAASVAMLGFGVAMGVSPSSLLIMCGVVGLFGALLLKLCVPQASGRVASAQMSNEGGA</sequence>
<keyword evidence="1" id="KW-1133">Transmembrane helix</keyword>
<comment type="caution">
    <text evidence="2">The sequence shown here is derived from an EMBL/GenBank/DDBJ whole genome shotgun (WGS) entry which is preliminary data.</text>
</comment>
<dbReference type="InterPro" id="IPR036259">
    <property type="entry name" value="MFS_trans_sf"/>
</dbReference>
<feature type="transmembrane region" description="Helical" evidence="1">
    <location>
        <begin position="163"/>
        <end position="181"/>
    </location>
</feature>
<feature type="transmembrane region" description="Helical" evidence="1">
    <location>
        <begin position="277"/>
        <end position="297"/>
    </location>
</feature>
<proteinExistence type="predicted"/>
<feature type="transmembrane region" description="Helical" evidence="1">
    <location>
        <begin position="372"/>
        <end position="391"/>
    </location>
</feature>
<evidence type="ECO:0008006" key="4">
    <source>
        <dbReference type="Google" id="ProtNLM"/>
    </source>
</evidence>